<proteinExistence type="predicted"/>
<name>A0A5A7SFA2_9NOCA</name>
<comment type="caution">
    <text evidence="2">The sequence shown here is derived from an EMBL/GenBank/DDBJ whole genome shotgun (WGS) entry which is preliminary data.</text>
</comment>
<keyword evidence="3" id="KW-1185">Reference proteome</keyword>
<dbReference type="AlphaFoldDB" id="A0A5A7SFA2"/>
<feature type="domain" description="Rv2525c-like glycoside hydrolase-like" evidence="1">
    <location>
        <begin position="16"/>
        <end position="183"/>
    </location>
</feature>
<protein>
    <submittedName>
        <fullName evidence="2">DUF1906 domain-containing protein</fullName>
    </submittedName>
</protein>
<sequence length="293" mass="31991">MRLGLDYAARRPGGTAIRAAGYDFAVRYLSDGGPSLPGKLLTSSEADDLRVNGISIVSNWETTADRMLDGYGAGLYDAEQALSQVLACGGRIDRPIYFSADFDATPAQQVPIDNYLRGAAAVLGVGNVGIYGGYWPVHRALNNGTATWSWQTDAWSGTNVETGRNLHQFARTVRVGGVDCDVNEALTEDFGQWDFQRDQQPTEPAPEELDLTPEQDAMLRDIQVQLRGPNLAGWPQLGNGTNGDYRTLVDGLAAALARIDELEADVEKLSGSSDGPWWQWPWKELRKLTSSVR</sequence>
<dbReference type="InterPro" id="IPR017853">
    <property type="entry name" value="GH"/>
</dbReference>
<dbReference type="OrthoDB" id="3345404at2"/>
<organism evidence="2 3">
    <name type="scientific">Antrihabitans cavernicola</name>
    <dbReference type="NCBI Taxonomy" id="2495913"/>
    <lineage>
        <taxon>Bacteria</taxon>
        <taxon>Bacillati</taxon>
        <taxon>Actinomycetota</taxon>
        <taxon>Actinomycetes</taxon>
        <taxon>Mycobacteriales</taxon>
        <taxon>Nocardiaceae</taxon>
        <taxon>Antrihabitans</taxon>
    </lineage>
</organism>
<evidence type="ECO:0000313" key="3">
    <source>
        <dbReference type="Proteomes" id="UP000322244"/>
    </source>
</evidence>
<evidence type="ECO:0000259" key="1">
    <source>
        <dbReference type="Pfam" id="PF08924"/>
    </source>
</evidence>
<dbReference type="SUPFAM" id="SSF51445">
    <property type="entry name" value="(Trans)glycosidases"/>
    <property type="match status" value="1"/>
</dbReference>
<evidence type="ECO:0000313" key="2">
    <source>
        <dbReference type="EMBL" id="KAA0023323.1"/>
    </source>
</evidence>
<dbReference type="EMBL" id="VLNY01000003">
    <property type="protein sequence ID" value="KAA0023323.1"/>
    <property type="molecule type" value="Genomic_DNA"/>
</dbReference>
<accession>A0A5A7SFA2</accession>
<gene>
    <name evidence="2" type="ORF">FOY51_07855</name>
</gene>
<dbReference type="Proteomes" id="UP000322244">
    <property type="component" value="Unassembled WGS sequence"/>
</dbReference>
<dbReference type="RefSeq" id="WP_149429667.1">
    <property type="nucleotide sequence ID" value="NZ_VLNY01000003.1"/>
</dbReference>
<dbReference type="Pfam" id="PF08924">
    <property type="entry name" value="Rv2525c_GlyHyd-like"/>
    <property type="match status" value="1"/>
</dbReference>
<dbReference type="Gene3D" id="3.20.20.80">
    <property type="entry name" value="Glycosidases"/>
    <property type="match status" value="1"/>
</dbReference>
<reference evidence="2 3" key="1">
    <citation type="submission" date="2019-07" db="EMBL/GenBank/DDBJ databases">
        <title>Rhodococcus cavernicolus sp. nov., isolated from a cave.</title>
        <authorList>
            <person name="Lee S.D."/>
        </authorList>
    </citation>
    <scope>NUCLEOTIDE SEQUENCE [LARGE SCALE GENOMIC DNA]</scope>
    <source>
        <strain evidence="2 3">C1-24</strain>
    </source>
</reference>
<dbReference type="InterPro" id="IPR015020">
    <property type="entry name" value="Rv2525c-like_Glyco_Hydro-like"/>
</dbReference>